<feature type="compositionally biased region" description="Basic and acidic residues" evidence="1">
    <location>
        <begin position="326"/>
        <end position="335"/>
    </location>
</feature>
<gene>
    <name evidence="2" type="ORF">PLEPLA_LOCUS3649</name>
</gene>
<dbReference type="AlphaFoldDB" id="A0A9N7TMY9"/>
<evidence type="ECO:0000313" key="2">
    <source>
        <dbReference type="EMBL" id="CAB1415930.1"/>
    </source>
</evidence>
<protein>
    <submittedName>
        <fullName evidence="2">Uncharacterized protein</fullName>
    </submittedName>
</protein>
<feature type="compositionally biased region" description="Pro residues" evidence="1">
    <location>
        <begin position="397"/>
        <end position="407"/>
    </location>
</feature>
<evidence type="ECO:0000313" key="3">
    <source>
        <dbReference type="Proteomes" id="UP001153269"/>
    </source>
</evidence>
<organism evidence="2 3">
    <name type="scientific">Pleuronectes platessa</name>
    <name type="common">European plaice</name>
    <dbReference type="NCBI Taxonomy" id="8262"/>
    <lineage>
        <taxon>Eukaryota</taxon>
        <taxon>Metazoa</taxon>
        <taxon>Chordata</taxon>
        <taxon>Craniata</taxon>
        <taxon>Vertebrata</taxon>
        <taxon>Euteleostomi</taxon>
        <taxon>Actinopterygii</taxon>
        <taxon>Neopterygii</taxon>
        <taxon>Teleostei</taxon>
        <taxon>Neoteleostei</taxon>
        <taxon>Acanthomorphata</taxon>
        <taxon>Carangaria</taxon>
        <taxon>Pleuronectiformes</taxon>
        <taxon>Pleuronectoidei</taxon>
        <taxon>Pleuronectidae</taxon>
        <taxon>Pleuronectes</taxon>
    </lineage>
</organism>
<keyword evidence="3" id="KW-1185">Reference proteome</keyword>
<feature type="region of interest" description="Disordered" evidence="1">
    <location>
        <begin position="318"/>
        <end position="520"/>
    </location>
</feature>
<proteinExistence type="predicted"/>
<comment type="caution">
    <text evidence="2">The sequence shown here is derived from an EMBL/GenBank/DDBJ whole genome shotgun (WGS) entry which is preliminary data.</text>
</comment>
<feature type="compositionally biased region" description="Low complexity" evidence="1">
    <location>
        <begin position="342"/>
        <end position="396"/>
    </location>
</feature>
<sequence length="590" mass="62726">MFRAVFGNRREGGGKRGEKKSQRHSGVEVHTHSTLQRGSGAGRGRRHQEHDGSYPDSSVKPKRLTRGASISLPSSPLLPRQADMAPSHSCIRFQDLIWGGLISLSLSLSLSLSPISLPISTLNPSLPLTPSLPPTLPALPPSPRSLFAVAKGRVKKLEYVEGSSSAREPLVFASCRGKTDHRASRRVVDQEASLRLNWFYEASTIAVARHLSASRCQWQLLGGLMNSAGQGGCGSLEELGLEVAASEQSAAHDPGQADLSGSRGRGRTLLLPAPKSTQGSSRFTARPLHYLHVEPRLGPSLSTQELMTRLCFLLGEATPGTASSPMEDRREKKCDTSAQGGSPSSTLTCSTTSPCSDSPTSTLSTSAGGPHLPQPLHLPSHQCSSSTSPSGTLSSPVPSPAPGPAPGPLTWSSPGPPSQSPTSTLESKDSGIIATITSSSENEERSASSEFLTKDEGPVGGAGVMGHVSEERHVGPTKDHLTAHPDEALPRSDIMEPRTPPAPKRPLPQHHVHSTSSLVMPRPNSVAGAFQMSVHLWWEQKKRFPKEWIHSNACQFPLSAGAFIEALLMKFQNKDEATLAAAARVLAPRS</sequence>
<feature type="region of interest" description="Disordered" evidence="1">
    <location>
        <begin position="1"/>
        <end position="79"/>
    </location>
</feature>
<feature type="compositionally biased region" description="Basic and acidic residues" evidence="1">
    <location>
        <begin position="442"/>
        <end position="457"/>
    </location>
</feature>
<reference evidence="2" key="1">
    <citation type="submission" date="2020-03" db="EMBL/GenBank/DDBJ databases">
        <authorList>
            <person name="Weist P."/>
        </authorList>
    </citation>
    <scope>NUCLEOTIDE SEQUENCE</scope>
</reference>
<accession>A0A9N7TMY9</accession>
<evidence type="ECO:0000256" key="1">
    <source>
        <dbReference type="SAM" id="MobiDB-lite"/>
    </source>
</evidence>
<feature type="compositionally biased region" description="Basic and acidic residues" evidence="1">
    <location>
        <begin position="8"/>
        <end position="31"/>
    </location>
</feature>
<dbReference type="EMBL" id="CADEAL010000181">
    <property type="protein sequence ID" value="CAB1415930.1"/>
    <property type="molecule type" value="Genomic_DNA"/>
</dbReference>
<feature type="compositionally biased region" description="Basic and acidic residues" evidence="1">
    <location>
        <begin position="468"/>
        <end position="496"/>
    </location>
</feature>
<feature type="region of interest" description="Disordered" evidence="1">
    <location>
        <begin position="244"/>
        <end position="282"/>
    </location>
</feature>
<dbReference type="Proteomes" id="UP001153269">
    <property type="component" value="Unassembled WGS sequence"/>
</dbReference>
<name>A0A9N7TMY9_PLEPL</name>